<keyword evidence="2" id="KW-1185">Reference proteome</keyword>
<sequence length="440" mass="49189">MSPALYHADTTMTCVAPQPQRPVSLTDTKDFPALALSPPELQSALDSESSNGATTLSSEASILSVSPDAQQPICPQRGAWTPEEEAMLSAHGLACLDLLDDRVWETAAFDLWLERRVPRLSNAMNVHANKLAPLAVRALKPVAQQGMPWQFKWTSLFRAYTIITDRAVQLSTLETIVDDEVDWMRDEGLALLGLAWMCVERVVEGDKVVRESVARLATNLYKIFALRRVLHANVFRELLKRCIWEEFEAWWGQMLGLSSVIYRENFSALSAAYGIVQFIGDLYQRYMLSPSFVQRVLKTLVGVGVCPMVAIEQLRAVRLLLSYIRDSRLKEVDPDGMNKIMAAFFSNWARVNTSWMGEPFARNELNMHCQFVESMLAFWATLPSKPTEMLITYPSPTLPRTPLLASSPVFKPSSSYHCTRADSARLATIVGLPETVAVAA</sequence>
<protein>
    <submittedName>
        <fullName evidence="1">Uncharacterized protein</fullName>
    </submittedName>
</protein>
<proteinExistence type="predicted"/>
<gene>
    <name evidence="1" type="ORF">L227DRAFT_566205</name>
</gene>
<dbReference type="EMBL" id="ML122290">
    <property type="protein sequence ID" value="RPD56104.1"/>
    <property type="molecule type" value="Genomic_DNA"/>
</dbReference>
<organism evidence="1 2">
    <name type="scientific">Lentinus tigrinus ALCF2SS1-6</name>
    <dbReference type="NCBI Taxonomy" id="1328759"/>
    <lineage>
        <taxon>Eukaryota</taxon>
        <taxon>Fungi</taxon>
        <taxon>Dikarya</taxon>
        <taxon>Basidiomycota</taxon>
        <taxon>Agaricomycotina</taxon>
        <taxon>Agaricomycetes</taxon>
        <taxon>Polyporales</taxon>
        <taxon>Polyporaceae</taxon>
        <taxon>Lentinus</taxon>
    </lineage>
</organism>
<evidence type="ECO:0000313" key="2">
    <source>
        <dbReference type="Proteomes" id="UP000313359"/>
    </source>
</evidence>
<reference evidence="1" key="1">
    <citation type="journal article" date="2018" name="Genome Biol. Evol.">
        <title>Genomics and development of Lentinus tigrinus, a white-rot wood-decaying mushroom with dimorphic fruiting bodies.</title>
        <authorList>
            <person name="Wu B."/>
            <person name="Xu Z."/>
            <person name="Knudson A."/>
            <person name="Carlson A."/>
            <person name="Chen N."/>
            <person name="Kovaka S."/>
            <person name="LaButti K."/>
            <person name="Lipzen A."/>
            <person name="Pennachio C."/>
            <person name="Riley R."/>
            <person name="Schakwitz W."/>
            <person name="Umezawa K."/>
            <person name="Ohm R.A."/>
            <person name="Grigoriev I.V."/>
            <person name="Nagy L.G."/>
            <person name="Gibbons J."/>
            <person name="Hibbett D."/>
        </authorList>
    </citation>
    <scope>NUCLEOTIDE SEQUENCE [LARGE SCALE GENOMIC DNA]</scope>
    <source>
        <strain evidence="1">ALCF2SS1-6</strain>
    </source>
</reference>
<dbReference type="Proteomes" id="UP000313359">
    <property type="component" value="Unassembled WGS sequence"/>
</dbReference>
<accession>A0A5C2RYP4</accession>
<dbReference type="OrthoDB" id="2748640at2759"/>
<name>A0A5C2RYP4_9APHY</name>
<dbReference type="AlphaFoldDB" id="A0A5C2RYP4"/>
<evidence type="ECO:0000313" key="1">
    <source>
        <dbReference type="EMBL" id="RPD56104.1"/>
    </source>
</evidence>